<dbReference type="AlphaFoldDB" id="A0A076MW62"/>
<organism evidence="2 3">
    <name type="scientific">Amycolatopsis methanolica 239</name>
    <dbReference type="NCBI Taxonomy" id="1068978"/>
    <lineage>
        <taxon>Bacteria</taxon>
        <taxon>Bacillati</taxon>
        <taxon>Actinomycetota</taxon>
        <taxon>Actinomycetes</taxon>
        <taxon>Pseudonocardiales</taxon>
        <taxon>Pseudonocardiaceae</taxon>
        <taxon>Amycolatopsis</taxon>
        <taxon>Amycolatopsis methanolica group</taxon>
    </lineage>
</organism>
<proteinExistence type="predicted"/>
<feature type="compositionally biased region" description="Basic and acidic residues" evidence="1">
    <location>
        <begin position="37"/>
        <end position="49"/>
    </location>
</feature>
<dbReference type="PANTHER" id="PTHR35333:SF3">
    <property type="entry name" value="BETA-LACTAMASE-TYPE TRANSPEPTIDASE FOLD CONTAINING PROTEIN"/>
    <property type="match status" value="1"/>
</dbReference>
<dbReference type="GO" id="GO:0030655">
    <property type="term" value="P:beta-lactam antibiotic catabolic process"/>
    <property type="evidence" value="ECO:0007669"/>
    <property type="project" value="InterPro"/>
</dbReference>
<dbReference type="SUPFAM" id="SSF56601">
    <property type="entry name" value="beta-lactamase/transpeptidase-like"/>
    <property type="match status" value="1"/>
</dbReference>
<dbReference type="PATRIC" id="fig|1068978.7.peg.5223"/>
<feature type="region of interest" description="Disordered" evidence="1">
    <location>
        <begin position="1"/>
        <end position="79"/>
    </location>
</feature>
<evidence type="ECO:0000313" key="3">
    <source>
        <dbReference type="Proteomes" id="UP000062973"/>
    </source>
</evidence>
<dbReference type="EMBL" id="CP009110">
    <property type="protein sequence ID" value="AIJ24949.1"/>
    <property type="molecule type" value="Genomic_DNA"/>
</dbReference>
<dbReference type="HOGENOM" id="CLU_064092_1_0_11"/>
<accession>A0A076MW62</accession>
<name>A0A076MW62_AMYME</name>
<dbReference type="Gene3D" id="3.40.710.10">
    <property type="entry name" value="DD-peptidase/beta-lactamase superfamily"/>
    <property type="match status" value="1"/>
</dbReference>
<dbReference type="Proteomes" id="UP000062973">
    <property type="component" value="Chromosome"/>
</dbReference>
<dbReference type="GO" id="GO:0046677">
    <property type="term" value="P:response to antibiotic"/>
    <property type="evidence" value="ECO:0007669"/>
    <property type="project" value="InterPro"/>
</dbReference>
<sequence>MCGHEKQDGRQGRPPGRGVRRRDHADLHGPAPSRGVLGERGRAGERPGGVDDPGAVATTRHRADPAPAADTPSVPAEDDTVAQRVQDLARTKVASAEIGVEVYDRQTGVVLTQLSADQQFYSMPVVKPLIALDVLRESGWCLPASSTQTQLTRMITASDDGIASSLWVTHGGTAIVTRMARLSGLAGTEPPSSAGQWGSTRITAADMVKVYNYIEDELPQATRDLLNNAMYHASEHGSDGTDQYFGIPDGLPGTTWAIKQGWGTSGSQAVYNTTGLLGADARYVVIVLISAPSRYFRTLPSALTAGTAALQPLVS</sequence>
<dbReference type="eggNOG" id="COG2367">
    <property type="taxonomic scope" value="Bacteria"/>
</dbReference>
<dbReference type="KEGG" id="amq:AMETH_4857"/>
<dbReference type="GO" id="GO:0008800">
    <property type="term" value="F:beta-lactamase activity"/>
    <property type="evidence" value="ECO:0007669"/>
    <property type="project" value="InterPro"/>
</dbReference>
<protein>
    <submittedName>
        <fullName evidence="2">Alanine rich lipoprotein LppW</fullName>
    </submittedName>
</protein>
<feature type="compositionally biased region" description="Basic and acidic residues" evidence="1">
    <location>
        <begin position="1"/>
        <end position="11"/>
    </location>
</feature>
<dbReference type="InterPro" id="IPR012338">
    <property type="entry name" value="Beta-lactam/transpept-like"/>
</dbReference>
<dbReference type="InterPro" id="IPR000871">
    <property type="entry name" value="Beta-lactam_class-A"/>
</dbReference>
<keyword evidence="2" id="KW-0449">Lipoprotein</keyword>
<evidence type="ECO:0000256" key="1">
    <source>
        <dbReference type="SAM" id="MobiDB-lite"/>
    </source>
</evidence>
<evidence type="ECO:0000313" key="2">
    <source>
        <dbReference type="EMBL" id="AIJ24949.1"/>
    </source>
</evidence>
<dbReference type="STRING" id="1068978.AMETH_4857"/>
<gene>
    <name evidence="2" type="ORF">AMETH_4857</name>
</gene>
<dbReference type="PANTHER" id="PTHR35333">
    <property type="entry name" value="BETA-LACTAMASE"/>
    <property type="match status" value="1"/>
</dbReference>
<keyword evidence="3" id="KW-1185">Reference proteome</keyword>
<reference evidence="2 3" key="1">
    <citation type="submission" date="2014-07" db="EMBL/GenBank/DDBJ databases">
        <title>Whole Genome Sequence of the Amycolatopsis methanolica 239.</title>
        <authorList>
            <person name="Tang B."/>
        </authorList>
    </citation>
    <scope>NUCLEOTIDE SEQUENCE [LARGE SCALE GENOMIC DNA]</scope>
    <source>
        <strain evidence="2 3">239</strain>
    </source>
</reference>